<dbReference type="RefSeq" id="WP_057641386.1">
    <property type="nucleotide sequence ID" value="NZ_LDJP01000065.1"/>
</dbReference>
<proteinExistence type="predicted"/>
<accession>A0A0R0E1U8</accession>
<dbReference type="AlphaFoldDB" id="A0A0R0E1U8"/>
<dbReference type="EMBL" id="LDJP01000065">
    <property type="protein sequence ID" value="KRG83704.1"/>
    <property type="molecule type" value="Genomic_DNA"/>
</dbReference>
<reference evidence="1 2" key="1">
    <citation type="submission" date="2015-05" db="EMBL/GenBank/DDBJ databases">
        <title>Genome sequencing and analysis of members of genus Stenotrophomonas.</title>
        <authorList>
            <person name="Patil P.P."/>
            <person name="Midha S."/>
            <person name="Patil P.B."/>
        </authorList>
    </citation>
    <scope>NUCLEOTIDE SEQUENCE [LARGE SCALE GENOMIC DNA]</scope>
    <source>
        <strain evidence="1 2">JCM 16244</strain>
    </source>
</reference>
<keyword evidence="2" id="KW-1185">Reference proteome</keyword>
<organism evidence="1 2">
    <name type="scientific">Stenotrophomonas daejeonensis</name>
    <dbReference type="NCBI Taxonomy" id="659018"/>
    <lineage>
        <taxon>Bacteria</taxon>
        <taxon>Pseudomonadati</taxon>
        <taxon>Pseudomonadota</taxon>
        <taxon>Gammaproteobacteria</taxon>
        <taxon>Lysobacterales</taxon>
        <taxon>Lysobacteraceae</taxon>
        <taxon>Stenotrophomonas</taxon>
    </lineage>
</organism>
<dbReference type="PATRIC" id="fig|659018.3.peg.2322"/>
<evidence type="ECO:0000313" key="2">
    <source>
        <dbReference type="Proteomes" id="UP000050940"/>
    </source>
</evidence>
<protein>
    <submittedName>
        <fullName evidence="1">Uncharacterized protein</fullName>
    </submittedName>
</protein>
<gene>
    <name evidence="1" type="ORF">ABB34_11090</name>
</gene>
<dbReference type="PROSITE" id="PS51257">
    <property type="entry name" value="PROKAR_LIPOPROTEIN"/>
    <property type="match status" value="1"/>
</dbReference>
<dbReference type="OrthoDB" id="6058323at2"/>
<comment type="caution">
    <text evidence="1">The sequence shown here is derived from an EMBL/GenBank/DDBJ whole genome shotgun (WGS) entry which is preliminary data.</text>
</comment>
<evidence type="ECO:0000313" key="1">
    <source>
        <dbReference type="EMBL" id="KRG83704.1"/>
    </source>
</evidence>
<sequence>MPADHTKPLNLLLAATLAGCGSHAEPVTQASMKTPPMLEPARPTERATAIVSLPRQVAPGTALSGRVPPGSQVTANDEAVPVDADGRIAWPVPEDVAELRLRVQRPDGRVIVQRVQVGPR</sequence>
<dbReference type="STRING" id="659018.ABB34_11090"/>
<name>A0A0R0E1U8_9GAMM</name>
<dbReference type="Proteomes" id="UP000050940">
    <property type="component" value="Unassembled WGS sequence"/>
</dbReference>